<reference evidence="1" key="2">
    <citation type="submission" date="2020-11" db="EMBL/GenBank/DDBJ databases">
        <authorList>
            <person name="McCartney M.A."/>
            <person name="Auch B."/>
            <person name="Kono T."/>
            <person name="Mallez S."/>
            <person name="Becker A."/>
            <person name="Gohl D.M."/>
            <person name="Silverstein K.A.T."/>
            <person name="Koren S."/>
            <person name="Bechman K.B."/>
            <person name="Herman A."/>
            <person name="Abrahante J.E."/>
            <person name="Garbe J."/>
        </authorList>
    </citation>
    <scope>NUCLEOTIDE SEQUENCE</scope>
    <source>
        <strain evidence="1">Duluth1</strain>
        <tissue evidence="1">Whole animal</tissue>
    </source>
</reference>
<accession>A0A9D4C6M9</accession>
<dbReference type="Proteomes" id="UP000828390">
    <property type="component" value="Unassembled WGS sequence"/>
</dbReference>
<keyword evidence="2" id="KW-1185">Reference proteome</keyword>
<protein>
    <submittedName>
        <fullName evidence="1">Uncharacterized protein</fullName>
    </submittedName>
</protein>
<gene>
    <name evidence="1" type="ORF">DPMN_060888</name>
</gene>
<reference evidence="1" key="1">
    <citation type="journal article" date="2019" name="bioRxiv">
        <title>The Genome of the Zebra Mussel, Dreissena polymorpha: A Resource for Invasive Species Research.</title>
        <authorList>
            <person name="McCartney M.A."/>
            <person name="Auch B."/>
            <person name="Kono T."/>
            <person name="Mallez S."/>
            <person name="Zhang Y."/>
            <person name="Obille A."/>
            <person name="Becker A."/>
            <person name="Abrahante J.E."/>
            <person name="Garbe J."/>
            <person name="Badalamenti J.P."/>
            <person name="Herman A."/>
            <person name="Mangelson H."/>
            <person name="Liachko I."/>
            <person name="Sullivan S."/>
            <person name="Sone E.D."/>
            <person name="Koren S."/>
            <person name="Silverstein K.A.T."/>
            <person name="Beckman K.B."/>
            <person name="Gohl D.M."/>
        </authorList>
    </citation>
    <scope>NUCLEOTIDE SEQUENCE</scope>
    <source>
        <strain evidence="1">Duluth1</strain>
        <tissue evidence="1">Whole animal</tissue>
    </source>
</reference>
<organism evidence="1 2">
    <name type="scientific">Dreissena polymorpha</name>
    <name type="common">Zebra mussel</name>
    <name type="synonym">Mytilus polymorpha</name>
    <dbReference type="NCBI Taxonomy" id="45954"/>
    <lineage>
        <taxon>Eukaryota</taxon>
        <taxon>Metazoa</taxon>
        <taxon>Spiralia</taxon>
        <taxon>Lophotrochozoa</taxon>
        <taxon>Mollusca</taxon>
        <taxon>Bivalvia</taxon>
        <taxon>Autobranchia</taxon>
        <taxon>Heteroconchia</taxon>
        <taxon>Euheterodonta</taxon>
        <taxon>Imparidentia</taxon>
        <taxon>Neoheterodontei</taxon>
        <taxon>Myida</taxon>
        <taxon>Dreissenoidea</taxon>
        <taxon>Dreissenidae</taxon>
        <taxon>Dreissena</taxon>
    </lineage>
</organism>
<dbReference type="AlphaFoldDB" id="A0A9D4C6M9"/>
<comment type="caution">
    <text evidence="1">The sequence shown here is derived from an EMBL/GenBank/DDBJ whole genome shotgun (WGS) entry which is preliminary data.</text>
</comment>
<evidence type="ECO:0000313" key="2">
    <source>
        <dbReference type="Proteomes" id="UP000828390"/>
    </source>
</evidence>
<name>A0A9D4C6M9_DREPO</name>
<dbReference type="EMBL" id="JAIWYP010000013">
    <property type="protein sequence ID" value="KAH3718089.1"/>
    <property type="molecule type" value="Genomic_DNA"/>
</dbReference>
<proteinExistence type="predicted"/>
<evidence type="ECO:0000313" key="1">
    <source>
        <dbReference type="EMBL" id="KAH3718089.1"/>
    </source>
</evidence>
<sequence>MDTYTDYSTTSLTPLATTPSVFYNLHGGERKEFVTFTLPYEYELVGVSFKSQYVRSYDIEITGDTSDTQVSY</sequence>